<feature type="domain" description="Phage tail collar" evidence="2">
    <location>
        <begin position="75"/>
        <end position="118"/>
    </location>
</feature>
<name>A0A0E3F0X7_9CAUD</name>
<sequence length="224" mass="23189">MSQINFPNIPSDGDEFLAPNGTTYQYDSDTGQWKILLGPGADGPKGPIGPEGATGSTGPDGPTGATGTDATRITGEIIAFGGTTVPSGWLECNGQAAPSALAAVLGISNVPDLRGEFIRGFDNGRGVDSGRAILTAQGDEFESHTHIQNSHNHTQNPHTHQANYTPLTYVAGQPQANGLVTAVTALTNISTNTATNIANTATNQSTGGTETRPRNISLMYIIKT</sequence>
<accession>A0A0E3F0X7</accession>
<evidence type="ECO:0000313" key="3">
    <source>
        <dbReference type="EMBL" id="AIX20157.1"/>
    </source>
</evidence>
<feature type="region of interest" description="Disordered" evidence="1">
    <location>
        <begin position="1"/>
        <end position="20"/>
    </location>
</feature>
<protein>
    <submittedName>
        <fullName evidence="3">Tail collar domain protein</fullName>
    </submittedName>
</protein>
<evidence type="ECO:0000256" key="1">
    <source>
        <dbReference type="SAM" id="MobiDB-lite"/>
    </source>
</evidence>
<dbReference type="SUPFAM" id="SSF88874">
    <property type="entry name" value="Receptor-binding domain of short tail fibre protein gp12"/>
    <property type="match status" value="1"/>
</dbReference>
<evidence type="ECO:0000313" key="4">
    <source>
        <dbReference type="Proteomes" id="UP000185323"/>
    </source>
</evidence>
<dbReference type="Gene3D" id="3.90.1340.10">
    <property type="entry name" value="Phage tail collar domain"/>
    <property type="match status" value="1"/>
</dbReference>
<organism evidence="3 4">
    <name type="scientific">Synechococcus phage ACG-2014f_Syn7803C7</name>
    <dbReference type="NCBI Taxonomy" id="2790345"/>
    <lineage>
        <taxon>Viruses</taxon>
        <taxon>Duplodnaviria</taxon>
        <taxon>Heunggongvirae</taxon>
        <taxon>Uroviricota</taxon>
        <taxon>Caudoviricetes</taxon>
        <taxon>Pantevenvirales</taxon>
        <taxon>Kyanoviridae</taxon>
        <taxon>Atlauavirus</taxon>
        <taxon>Atlauavirus acg2014f</taxon>
    </lineage>
</organism>
<evidence type="ECO:0000259" key="2">
    <source>
        <dbReference type="Pfam" id="PF07484"/>
    </source>
</evidence>
<feature type="compositionally biased region" description="Low complexity" evidence="1">
    <location>
        <begin position="53"/>
        <end position="69"/>
    </location>
</feature>
<proteinExistence type="predicted"/>
<dbReference type="Proteomes" id="UP000185323">
    <property type="component" value="Segment"/>
</dbReference>
<dbReference type="EMBL" id="KJ019052">
    <property type="protein sequence ID" value="AIX20157.1"/>
    <property type="molecule type" value="Genomic_DNA"/>
</dbReference>
<keyword evidence="4" id="KW-1185">Reference proteome</keyword>
<dbReference type="KEGG" id="vg:24172122"/>
<dbReference type="InterPro" id="IPR011083">
    <property type="entry name" value="Phage_tail_collar_dom"/>
</dbReference>
<dbReference type="Pfam" id="PF07484">
    <property type="entry name" value="Collar"/>
    <property type="match status" value="1"/>
</dbReference>
<feature type="region of interest" description="Disordered" evidence="1">
    <location>
        <begin position="35"/>
        <end position="69"/>
    </location>
</feature>
<gene>
    <name evidence="3" type="ORF">Syn7803C7_266</name>
</gene>
<dbReference type="InterPro" id="IPR037053">
    <property type="entry name" value="Phage_tail_collar_dom_sf"/>
</dbReference>
<reference evidence="3 4" key="1">
    <citation type="submission" date="2013-12" db="EMBL/GenBank/DDBJ databases">
        <title>Ecological redundancy of diverse viral populations within a natural community.</title>
        <authorList>
            <person name="Gregory A.C."/>
            <person name="LaButti K."/>
            <person name="Copeland A."/>
            <person name="Woyke T."/>
            <person name="Sullivan M.B."/>
        </authorList>
    </citation>
    <scope>NUCLEOTIDE SEQUENCE [LARGE SCALE GENOMIC DNA]</scope>
    <source>
        <strain evidence="3">Syn7803C7</strain>
    </source>
</reference>